<dbReference type="Pfam" id="PF00126">
    <property type="entry name" value="HTH_1"/>
    <property type="match status" value="1"/>
</dbReference>
<accession>A0A1G5R169</accession>
<dbReference type="Pfam" id="PF03466">
    <property type="entry name" value="LysR_substrate"/>
    <property type="match status" value="1"/>
</dbReference>
<keyword evidence="7" id="KW-1185">Reference proteome</keyword>
<keyword evidence="4" id="KW-0804">Transcription</keyword>
<reference evidence="6 7" key="1">
    <citation type="submission" date="2016-10" db="EMBL/GenBank/DDBJ databases">
        <authorList>
            <person name="de Groot N.N."/>
        </authorList>
    </citation>
    <scope>NUCLEOTIDE SEQUENCE [LARGE SCALE GENOMIC DNA]</scope>
    <source>
        <strain evidence="6 7">U95</strain>
    </source>
</reference>
<evidence type="ECO:0000313" key="7">
    <source>
        <dbReference type="Proteomes" id="UP000198767"/>
    </source>
</evidence>
<evidence type="ECO:0000259" key="5">
    <source>
        <dbReference type="PROSITE" id="PS50931"/>
    </source>
</evidence>
<dbReference type="OrthoDB" id="8479870at2"/>
<keyword evidence="2" id="KW-0805">Transcription regulation</keyword>
<dbReference type="Proteomes" id="UP000198767">
    <property type="component" value="Unassembled WGS sequence"/>
</dbReference>
<dbReference type="SUPFAM" id="SSF46785">
    <property type="entry name" value="Winged helix' DNA-binding domain"/>
    <property type="match status" value="1"/>
</dbReference>
<feature type="domain" description="HTH lysR-type" evidence="5">
    <location>
        <begin position="5"/>
        <end position="62"/>
    </location>
</feature>
<name>A0A1G5R169_9RHOB</name>
<dbReference type="EMBL" id="FMWG01000007">
    <property type="protein sequence ID" value="SCZ67845.1"/>
    <property type="molecule type" value="Genomic_DNA"/>
</dbReference>
<dbReference type="PROSITE" id="PS50931">
    <property type="entry name" value="HTH_LYSR"/>
    <property type="match status" value="1"/>
</dbReference>
<dbReference type="InterPro" id="IPR005119">
    <property type="entry name" value="LysR_subst-bd"/>
</dbReference>
<evidence type="ECO:0000256" key="2">
    <source>
        <dbReference type="ARBA" id="ARBA00023015"/>
    </source>
</evidence>
<organism evidence="6 7">
    <name type="scientific">Epibacterium ulvae</name>
    <dbReference type="NCBI Taxonomy" id="1156985"/>
    <lineage>
        <taxon>Bacteria</taxon>
        <taxon>Pseudomonadati</taxon>
        <taxon>Pseudomonadota</taxon>
        <taxon>Alphaproteobacteria</taxon>
        <taxon>Rhodobacterales</taxon>
        <taxon>Roseobacteraceae</taxon>
        <taxon>Epibacterium</taxon>
    </lineage>
</organism>
<proteinExistence type="inferred from homology"/>
<evidence type="ECO:0000256" key="4">
    <source>
        <dbReference type="ARBA" id="ARBA00023163"/>
    </source>
</evidence>
<comment type="similarity">
    <text evidence="1">Belongs to the LysR transcriptional regulatory family.</text>
</comment>
<evidence type="ECO:0000256" key="3">
    <source>
        <dbReference type="ARBA" id="ARBA00023125"/>
    </source>
</evidence>
<dbReference type="Gene3D" id="3.40.190.10">
    <property type="entry name" value="Periplasmic binding protein-like II"/>
    <property type="match status" value="2"/>
</dbReference>
<dbReference type="InterPro" id="IPR000847">
    <property type="entry name" value="LysR_HTH_N"/>
</dbReference>
<dbReference type="PANTHER" id="PTHR30427">
    <property type="entry name" value="TRANSCRIPTIONAL ACTIVATOR PROTEIN LYSR"/>
    <property type="match status" value="1"/>
</dbReference>
<dbReference type="GO" id="GO:0003700">
    <property type="term" value="F:DNA-binding transcription factor activity"/>
    <property type="evidence" value="ECO:0007669"/>
    <property type="project" value="InterPro"/>
</dbReference>
<dbReference type="STRING" id="1156985.SAMN04488118_107133"/>
<dbReference type="InterPro" id="IPR036390">
    <property type="entry name" value="WH_DNA-bd_sf"/>
</dbReference>
<dbReference type="AlphaFoldDB" id="A0A1G5R169"/>
<dbReference type="PANTHER" id="PTHR30427:SF1">
    <property type="entry name" value="TRANSCRIPTIONAL ACTIVATOR PROTEIN LYSR"/>
    <property type="match status" value="1"/>
</dbReference>
<dbReference type="InterPro" id="IPR036388">
    <property type="entry name" value="WH-like_DNA-bd_sf"/>
</dbReference>
<evidence type="ECO:0000256" key="1">
    <source>
        <dbReference type="ARBA" id="ARBA00009437"/>
    </source>
</evidence>
<dbReference type="GO" id="GO:0010628">
    <property type="term" value="P:positive regulation of gene expression"/>
    <property type="evidence" value="ECO:0007669"/>
    <property type="project" value="TreeGrafter"/>
</dbReference>
<keyword evidence="3 6" id="KW-0238">DNA-binding</keyword>
<sequence>MYFYMNVPQLSAFCEVMKTGSISQAARNLGRTQPAVSLSIKSLEELLNVKLFMREGRSLHPAPEAQYLFAEAQMILERLNVVQGTMKMLSLGQGGALNVAAMPGPSTLVFPRFIAQATLDNSNVQISLSSRSSQQIREMVGAQTLDFGFADAVEQLDPSALYAEERVTAPCLCALPRQHPLARQDVVSVADLDGVPQGTLHKGHPLFERVQRAFVEHDVAFVRKVDSQIVLPLMQFVQQGQCVVICDPLSAFTQITMQGGGADIVFRPIREEILYDYAILSPRYRPMSQTAQHILSGWRLHLAEIFAEVQDLAYPGQTASV</sequence>
<evidence type="ECO:0000313" key="6">
    <source>
        <dbReference type="EMBL" id="SCZ67845.1"/>
    </source>
</evidence>
<gene>
    <name evidence="6" type="ORF">SAMN04488118_107133</name>
</gene>
<protein>
    <submittedName>
        <fullName evidence="6">DNA-binding transcriptional regulator, LysR family</fullName>
    </submittedName>
</protein>
<dbReference type="Gene3D" id="1.10.10.10">
    <property type="entry name" value="Winged helix-like DNA-binding domain superfamily/Winged helix DNA-binding domain"/>
    <property type="match status" value="1"/>
</dbReference>
<dbReference type="PRINTS" id="PR00039">
    <property type="entry name" value="HTHLYSR"/>
</dbReference>
<dbReference type="GO" id="GO:0043565">
    <property type="term" value="F:sequence-specific DNA binding"/>
    <property type="evidence" value="ECO:0007669"/>
    <property type="project" value="TreeGrafter"/>
</dbReference>
<dbReference type="SUPFAM" id="SSF53850">
    <property type="entry name" value="Periplasmic binding protein-like II"/>
    <property type="match status" value="1"/>
</dbReference>